<organism evidence="2">
    <name type="scientific">Dunaliella tertiolecta</name>
    <name type="common">Green alga</name>
    <dbReference type="NCBI Taxonomy" id="3047"/>
    <lineage>
        <taxon>Eukaryota</taxon>
        <taxon>Viridiplantae</taxon>
        <taxon>Chlorophyta</taxon>
        <taxon>core chlorophytes</taxon>
        <taxon>Chlorophyceae</taxon>
        <taxon>CS clade</taxon>
        <taxon>Chlamydomonadales</taxon>
        <taxon>Dunaliellaceae</taxon>
        <taxon>Dunaliella</taxon>
    </lineage>
</organism>
<accession>A0A7S3VJU9</accession>
<evidence type="ECO:0000256" key="1">
    <source>
        <dbReference type="SAM" id="MobiDB-lite"/>
    </source>
</evidence>
<sequence>MSRSGSTRGLTRAGSARGADKGVHDVISSTNKLLAESENRQAELKSVVLQIERQLRLALNENAALCKELGRAPKKAAAMTPPLAPPADPQAASELASLQAKILQLEQQLQHAKLGGKNGGTSLNQLAVVGAGQGKRRDIWNRFKANVEATKQTLPAIFKKCAAV</sequence>
<dbReference type="AlphaFoldDB" id="A0A7S3VJU9"/>
<evidence type="ECO:0000313" key="2">
    <source>
        <dbReference type="EMBL" id="CAE0488489.1"/>
    </source>
</evidence>
<dbReference type="EMBL" id="HBIP01006827">
    <property type="protein sequence ID" value="CAE0488489.1"/>
    <property type="molecule type" value="Transcribed_RNA"/>
</dbReference>
<feature type="region of interest" description="Disordered" evidence="1">
    <location>
        <begin position="1"/>
        <end position="23"/>
    </location>
</feature>
<gene>
    <name evidence="2" type="ORF">DTER00134_LOCUS3553</name>
</gene>
<name>A0A7S3VJU9_DUNTE</name>
<proteinExistence type="predicted"/>
<reference evidence="2" key="1">
    <citation type="submission" date="2021-01" db="EMBL/GenBank/DDBJ databases">
        <authorList>
            <person name="Corre E."/>
            <person name="Pelletier E."/>
            <person name="Niang G."/>
            <person name="Scheremetjew M."/>
            <person name="Finn R."/>
            <person name="Kale V."/>
            <person name="Holt S."/>
            <person name="Cochrane G."/>
            <person name="Meng A."/>
            <person name="Brown T."/>
            <person name="Cohen L."/>
        </authorList>
    </citation>
    <scope>NUCLEOTIDE SEQUENCE</scope>
    <source>
        <strain evidence="2">CCMP1320</strain>
    </source>
</reference>
<protein>
    <submittedName>
        <fullName evidence="2">Uncharacterized protein</fullName>
    </submittedName>
</protein>